<evidence type="ECO:0000313" key="1">
    <source>
        <dbReference type="EMBL" id="SHK73903.1"/>
    </source>
</evidence>
<protein>
    <submittedName>
        <fullName evidence="1">Uncharacterized protein</fullName>
    </submittedName>
</protein>
<proteinExistence type="predicted"/>
<accession>A0A1M6UXK2</accession>
<gene>
    <name evidence="1" type="ORF">SAMN02745123_02965</name>
</gene>
<sequence>MWNKPQNHFVLVKIHHGTWKLTFPIPLFIFDDIIKSVLDLVVLGECFTSRLKLPRMAISMVLQLFSEMRQLGRWQLADITFRQDQISISFY</sequence>
<name>A0A1M6UXK2_9FIRM</name>
<keyword evidence="2" id="KW-1185">Reference proteome</keyword>
<dbReference type="EMBL" id="FRAR01000022">
    <property type="protein sequence ID" value="SHK73903.1"/>
    <property type="molecule type" value="Genomic_DNA"/>
</dbReference>
<dbReference type="AlphaFoldDB" id="A0A1M6UXK2"/>
<organism evidence="1 2">
    <name type="scientific">Desulforamulus aeronauticus DSM 10349</name>
    <dbReference type="NCBI Taxonomy" id="1121421"/>
    <lineage>
        <taxon>Bacteria</taxon>
        <taxon>Bacillati</taxon>
        <taxon>Bacillota</taxon>
        <taxon>Clostridia</taxon>
        <taxon>Eubacteriales</taxon>
        <taxon>Peptococcaceae</taxon>
        <taxon>Desulforamulus</taxon>
    </lineage>
</organism>
<dbReference type="STRING" id="1121421.SAMN02745123_02965"/>
<dbReference type="OrthoDB" id="1787529at2"/>
<evidence type="ECO:0000313" key="2">
    <source>
        <dbReference type="Proteomes" id="UP000183997"/>
    </source>
</evidence>
<dbReference type="Proteomes" id="UP000183997">
    <property type="component" value="Unassembled WGS sequence"/>
</dbReference>
<dbReference type="RefSeq" id="WP_072915900.1">
    <property type="nucleotide sequence ID" value="NZ_FRAR01000022.1"/>
</dbReference>
<reference evidence="2" key="1">
    <citation type="submission" date="2016-11" db="EMBL/GenBank/DDBJ databases">
        <authorList>
            <person name="Varghese N."/>
            <person name="Submissions S."/>
        </authorList>
    </citation>
    <scope>NUCLEOTIDE SEQUENCE [LARGE SCALE GENOMIC DNA]</scope>
    <source>
        <strain evidence="2">DSM 10349</strain>
    </source>
</reference>